<evidence type="ECO:0000313" key="4">
    <source>
        <dbReference type="EMBL" id="EHL09780.1"/>
    </source>
</evidence>
<feature type="signal peptide" evidence="3">
    <location>
        <begin position="1"/>
        <end position="21"/>
    </location>
</feature>
<sequence length="764" mass="84853">MKRKKIIPLLLALSLSSSVFSFGPTWGEPANESWNSVLTGEDGEEAESSVTSGSNMDFTHYSPLEVRASDSDLPGGEEFEDPYAFEQRNTKEAFYRYFDDILDPIPVSINLDKDKYYEEKDGKAYYLDLSGNANSNPILAKLAKTIREKIDPSPSLDDDMALGGLLPPDGVMAGGSPFAIRFKKFESGEKLAYLVWQGFDEVTGKPKKYLIPLKGTNSETFNFIVSGNVNQFNLPKNKEICDHNMGEIISFLKENYPEIKKIHFTDRNIRSEGEGKEKQYYYSVEYTDESGNTKHARVNVGSLQSLGEIPEELVNFLSKNLSFPFDEGRFENNPSFTEEELAEKNTLTEAEIKEIKGKFSRIINNALTGVLSVEVDPEIARNVDVRMVDFTHGETPDYGIQLTVKTEKSGDVEVTLPITYSAALNVSSVFPLENADLENLELSQDKNYVYKNRGTGNSGQSLKDYLKSSLKEGEKLGAPVLQNKTLPLGAYLVKYNKEILYPVYKDGEFVRNLRLNLNDAMSEENAYHNYIFAKNMRYDGNKTEDGYPVILITKEDKKDIEKVLRTELGKDLASVEFPNADKVSQTTFGSHFVKTTLHFKDGSSKELPVYLTGKLESLPSFGEQPLYKLDSDRICGGEIIRPEDPKTPENPTEPVNPTTPVNPVNPGNGNGNGNGGGNSGGGSRTPIVEESQTPAVLSASREAVSSNGEVLGEERPTPTVLGVERKGRGFVKTEDRSNPFSFTLFGISVIGLAFWALQEKKKRT</sequence>
<accession>G9WQX0</accession>
<evidence type="ECO:0000256" key="3">
    <source>
        <dbReference type="SAM" id="SignalP"/>
    </source>
</evidence>
<name>G9WQX0_9FIRM</name>
<dbReference type="AlphaFoldDB" id="G9WQX0"/>
<dbReference type="PATRIC" id="fig|796943.3.peg.2228"/>
<feature type="compositionally biased region" description="Gly residues" evidence="1">
    <location>
        <begin position="668"/>
        <end position="683"/>
    </location>
</feature>
<reference evidence="4" key="2">
    <citation type="submission" date="2013-03" db="EMBL/GenBank/DDBJ databases">
        <title>The Genome Sequence of Oribacterium sp. ACB1.</title>
        <authorList>
            <consortium name="The Broad Institute Genomics Platform"/>
            <consortium name="The Broad Institute Genome Sequencing Center for Infectious Disease"/>
            <person name="Earl A."/>
            <person name="Ward D."/>
            <person name="Feldgarden M."/>
            <person name="Gevers D."/>
            <person name="Sizova M."/>
            <person name="Hazen A."/>
            <person name="Epstein S."/>
            <person name="Walker B."/>
            <person name="Young S."/>
            <person name="Zeng Q."/>
            <person name="Gargeya S."/>
            <person name="Fitzgerald M."/>
            <person name="Haas B."/>
            <person name="Abouelleil A."/>
            <person name="Allen A.W."/>
            <person name="Alvarado L."/>
            <person name="Arachchi H.M."/>
            <person name="Berlin A.M."/>
            <person name="Chapman S.B."/>
            <person name="Gainer-Dewar J."/>
            <person name="Goldberg J."/>
            <person name="Griggs A."/>
            <person name="Gujja S."/>
            <person name="Hansen M."/>
            <person name="Howarth C."/>
            <person name="Imamovic A."/>
            <person name="Ireland A."/>
            <person name="Larimer J."/>
            <person name="McCowan C."/>
            <person name="Murphy C."/>
            <person name="Pearson M."/>
            <person name="Poon T.W."/>
            <person name="Priest M."/>
            <person name="Roberts A."/>
            <person name="Saif S."/>
            <person name="Shea T."/>
            <person name="Sisk P."/>
            <person name="Sykes S."/>
            <person name="Wortman J."/>
            <person name="Nusbaum C."/>
            <person name="Birren B."/>
        </authorList>
    </citation>
    <scope>NUCLEOTIDE SEQUENCE [LARGE SCALE GENOMIC DNA]</scope>
    <source>
        <strain evidence="4">ACB1</strain>
    </source>
</reference>
<reference evidence="4" key="1">
    <citation type="submission" date="2011-08" db="EMBL/GenBank/DDBJ databases">
        <authorList>
            <consortium name="The Broad Institute Genome Sequencing Platform"/>
            <person name="Earl A."/>
            <person name="Ward D."/>
            <person name="Feldgarden M."/>
            <person name="Gevers D."/>
            <person name="Sizova M."/>
            <person name="Hazen A."/>
            <person name="Epstein S."/>
            <person name="Young S.K."/>
            <person name="Zeng Q."/>
            <person name="Gargeya S."/>
            <person name="Fitzgerald M."/>
            <person name="Haas B."/>
            <person name="Abouelleil A."/>
            <person name="Alvarado L."/>
            <person name="Arachchi H.M."/>
            <person name="Berlin A."/>
            <person name="Brown A."/>
            <person name="Chapman S.B."/>
            <person name="Chen Z."/>
            <person name="Dunbar C."/>
            <person name="Freedman E."/>
            <person name="Gearin G."/>
            <person name="Gellesch M."/>
            <person name="Goldberg J."/>
            <person name="Griggs A."/>
            <person name="Gujja S."/>
            <person name="Heiman D."/>
            <person name="Howarth C."/>
            <person name="Larson L."/>
            <person name="Lui A."/>
            <person name="MacDonald P.J.P."/>
            <person name="Montmayeur A."/>
            <person name="Murphy C."/>
            <person name="Neiman D."/>
            <person name="Pearson M."/>
            <person name="Priest M."/>
            <person name="Roberts A."/>
            <person name="Saif S."/>
            <person name="Shea T."/>
            <person name="Shenoy N."/>
            <person name="Sisk P."/>
            <person name="Stolte C."/>
            <person name="Sykes S."/>
            <person name="Wortman J."/>
            <person name="Nusbaum C."/>
            <person name="Birren B."/>
        </authorList>
    </citation>
    <scope>NUCLEOTIDE SEQUENCE</scope>
    <source>
        <strain evidence="4">ACB1</strain>
    </source>
</reference>
<feature type="region of interest" description="Disordered" evidence="1">
    <location>
        <begin position="639"/>
        <end position="695"/>
    </location>
</feature>
<evidence type="ECO:0000256" key="1">
    <source>
        <dbReference type="SAM" id="MobiDB-lite"/>
    </source>
</evidence>
<protein>
    <submittedName>
        <fullName evidence="4">Uncharacterized protein</fullName>
    </submittedName>
</protein>
<evidence type="ECO:0000313" key="5">
    <source>
        <dbReference type="Proteomes" id="UP000018461"/>
    </source>
</evidence>
<feature type="transmembrane region" description="Helical" evidence="2">
    <location>
        <begin position="740"/>
        <end position="757"/>
    </location>
</feature>
<dbReference type="HOGENOM" id="CLU_365163_0_0_9"/>
<keyword evidence="2" id="KW-0472">Membrane</keyword>
<organism evidence="4 5">
    <name type="scientific">Oribacterium parvum ACB1</name>
    <dbReference type="NCBI Taxonomy" id="796943"/>
    <lineage>
        <taxon>Bacteria</taxon>
        <taxon>Bacillati</taxon>
        <taxon>Bacillota</taxon>
        <taxon>Clostridia</taxon>
        <taxon>Lachnospirales</taxon>
        <taxon>Lachnospiraceae</taxon>
        <taxon>Oribacterium</taxon>
    </lineage>
</organism>
<dbReference type="RefSeq" id="WP_009535592.1">
    <property type="nucleotide sequence ID" value="NZ_KE148312.1"/>
</dbReference>
<keyword evidence="2" id="KW-0812">Transmembrane</keyword>
<proteinExistence type="predicted"/>
<comment type="caution">
    <text evidence="4">The sequence shown here is derived from an EMBL/GenBank/DDBJ whole genome shotgun (WGS) entry which is preliminary data.</text>
</comment>
<dbReference type="Proteomes" id="UP000018461">
    <property type="component" value="Unassembled WGS sequence"/>
</dbReference>
<feature type="chain" id="PRO_5038474850" evidence="3">
    <location>
        <begin position="22"/>
        <end position="764"/>
    </location>
</feature>
<gene>
    <name evidence="4" type="ORF">HMPREF9625_01753</name>
</gene>
<keyword evidence="5" id="KW-1185">Reference proteome</keyword>
<evidence type="ECO:0000256" key="2">
    <source>
        <dbReference type="SAM" id="Phobius"/>
    </source>
</evidence>
<keyword evidence="2" id="KW-1133">Transmembrane helix</keyword>
<keyword evidence="3" id="KW-0732">Signal</keyword>
<dbReference type="EMBL" id="AFZC02000002">
    <property type="protein sequence ID" value="EHL09780.1"/>
    <property type="molecule type" value="Genomic_DNA"/>
</dbReference>
<feature type="compositionally biased region" description="Low complexity" evidence="1">
    <location>
        <begin position="649"/>
        <end position="667"/>
    </location>
</feature>